<evidence type="ECO:0000313" key="2">
    <source>
        <dbReference type="Proteomes" id="UP001239111"/>
    </source>
</evidence>
<organism evidence="1 2">
    <name type="scientific">Eretmocerus hayati</name>
    <dbReference type="NCBI Taxonomy" id="131215"/>
    <lineage>
        <taxon>Eukaryota</taxon>
        <taxon>Metazoa</taxon>
        <taxon>Ecdysozoa</taxon>
        <taxon>Arthropoda</taxon>
        <taxon>Hexapoda</taxon>
        <taxon>Insecta</taxon>
        <taxon>Pterygota</taxon>
        <taxon>Neoptera</taxon>
        <taxon>Endopterygota</taxon>
        <taxon>Hymenoptera</taxon>
        <taxon>Apocrita</taxon>
        <taxon>Proctotrupomorpha</taxon>
        <taxon>Chalcidoidea</taxon>
        <taxon>Aphelinidae</taxon>
        <taxon>Aphelininae</taxon>
        <taxon>Eretmocerus</taxon>
    </lineage>
</organism>
<accession>A0ACC2NW32</accession>
<keyword evidence="2" id="KW-1185">Reference proteome</keyword>
<dbReference type="Proteomes" id="UP001239111">
    <property type="component" value="Chromosome 2"/>
</dbReference>
<proteinExistence type="predicted"/>
<gene>
    <name evidence="1" type="ORF">QAD02_010849</name>
</gene>
<name>A0ACC2NW32_9HYME</name>
<evidence type="ECO:0000313" key="1">
    <source>
        <dbReference type="EMBL" id="KAJ8675063.1"/>
    </source>
</evidence>
<reference evidence="1" key="1">
    <citation type="submission" date="2023-04" db="EMBL/GenBank/DDBJ databases">
        <title>A chromosome-level genome assembly of the parasitoid wasp Eretmocerus hayati.</title>
        <authorList>
            <person name="Zhong Y."/>
            <person name="Liu S."/>
            <person name="Liu Y."/>
        </authorList>
    </citation>
    <scope>NUCLEOTIDE SEQUENCE</scope>
    <source>
        <strain evidence="1">ZJU_SS_LIU_2023</strain>
    </source>
</reference>
<comment type="caution">
    <text evidence="1">The sequence shown here is derived from an EMBL/GenBank/DDBJ whole genome shotgun (WGS) entry which is preliminary data.</text>
</comment>
<protein>
    <submittedName>
        <fullName evidence="1">Uncharacterized protein</fullName>
    </submittedName>
</protein>
<sequence length="103" mass="11372">MHSAETVAPLPQSMGDLRQPIDTAARLLRHFQIVYIVVSLLESYPKVGYGKDQSDSSGCEEGRNCKHELGEFSGPTRSGNHQESRPSASWPVPWQGEPPCHRG</sequence>
<dbReference type="EMBL" id="CM056742">
    <property type="protein sequence ID" value="KAJ8675063.1"/>
    <property type="molecule type" value="Genomic_DNA"/>
</dbReference>